<protein>
    <recommendedName>
        <fullName evidence="4">Phage tail tape measure protein domain-containing protein</fullName>
    </recommendedName>
</protein>
<name>A0A1B2DRS6_9BACL</name>
<keyword evidence="1" id="KW-0175">Coiled coil</keyword>
<feature type="coiled-coil region" evidence="1">
    <location>
        <begin position="772"/>
        <end position="849"/>
    </location>
</feature>
<dbReference type="InterPro" id="IPR010090">
    <property type="entry name" value="Phage_tape_meas"/>
</dbReference>
<dbReference type="EMBL" id="CP016808">
    <property type="protein sequence ID" value="ANY70408.1"/>
    <property type="molecule type" value="Genomic_DNA"/>
</dbReference>
<evidence type="ECO:0000259" key="4">
    <source>
        <dbReference type="Pfam" id="PF10145"/>
    </source>
</evidence>
<evidence type="ECO:0000256" key="1">
    <source>
        <dbReference type="SAM" id="Coils"/>
    </source>
</evidence>
<sequence length="1700" mass="187595">MDAMSKDVVGARLNLDMSKITPAFKVIDGGARKNAESFQILNTEIKKTQQLYNELANAANKAKTAGSSLNTAQKVSTSGKIDTSTEKALQYEQRVRRQIAADQEQANKRADREREQALQYEQRVKRQLAAEEQRNASRLAREREQALRYEQRVRTEMARQEQMQAEKMKQVSGGSAVLDRVKNAALHATVYQGLYTALHTAQEALHEGLVGIEANMAGYMQTNEKYFVSFTEGTHEMVINTQRLHEETTKFIHTAHDLGASVDDVTESARLWGRMYKDVGIVQELVRQSTQLSVVDMVSLEDATKGMESVLSQYGVQIKNTNEAMVIGNRVLDSWSKVAHDTMAPAADLAAAFQRTGKIAQETGVSFDFMNGLISAGVRNTALGGANLGNMWKTVLGTIRTDKAVSELERLGVKTTEIVEGMENWRKAEDILLDLSVAVTNKNYDLTQSYADISRGVYQFAKLAASMNAGDILLGTAASIGSSGATLEYLKVQMDTIQRKASQVKTSLLEIFNQAGDDGLRRMIKNVLDVLDRMLIGLTKVPTEVFAVTAALSGAFLAFKALKEPVMTLIAAVGVLTRAKAVDTAATIASTAANEVQIISSNGATLSTVQRTTATTAGAAAQSGMAAATGVATAAMTTQAAVMTVVTGGLVVLGAAFAGIAFAMGQEEKARRDRIQSMKDEESVNQQLVSQYDRQIDLLPKLVNTHNSYQKMLDSGSLSVGQQTKVKKQLDEVSKALVITIGEEGAAQLKAAGYTDEATEQQISKLKDLIVIKNEARQAMLQDQRNEALEQQAKKQEELNKAVQKLTELEAILERNRNGSAEGDWIRRVEKARTKVDELKSANSQLSTTLADTNVAIAELSISQDQLAGSAGKGTESVKDQEEALADLRGEIENNGSAISELNGILKDLAKGQALNAESAADLIIKYPELADKIYKTADGWMFESAAIEEQRQIKIKKAITDLESEKESESATLLATQNRIRAYGVEMQSIRDLATLKAKLNGAAANRDLWNKLSSAPPSASPYGLDLGMFDPAEALKDALAKQMAEEDASLAEIEAFYNEYFAKMGEYDDKIGALGKLYNDPGYGAGGSGKDNSSKSGSGGSSKKEKGPLAEAFAASQAWIEHKKKMGELTTEQELTAWKRIQAQYKVGTEWRIKADEQVYALQQQLEKETYDKSMARLAHKKATSEMSANDELVFMLKLQSRYAKGTELRKQLDEQVYALEKAARRESLSDSEAYLSHKKAMGQLALAAELKAWEKMQARYLKGTEERMKADEQVYALKKALLQESMSKSESYIAHEKAMGRMTLEQELIAWERVQARYAKGTEQRKKADEQVYALRKQLLEREQSDMEKFVANQKPLLEKLKNEALERIKAERDAYVEAQDAKIKALDDLLAKENESNEDEDYEKALAEKQARLALLQSAVGPEGIAERKQVEKDIQQMQVERERVLYKRDIEAQKKKLEEEKAIKLKDYDQQIKEAEDHFEELLAAFDDFSSDAAGMAERLKQLQILREKEKNAEILAQLDLFIAEYQAKMKAIETAGMTQEEKDLLEYNANKDAYDAAKKSGDTAEMARLTARNQEIRTQYGVAKDTGKLQHFSEGGVVLGQTGAAVPVVAHAGEMYLNSSQQGNLFKLLDMQMPSFNFSMPAPSGSSQTIINNYQYSVSTGDVYNEDSAAARTFWDGKDNLISKFQSREGAKQR</sequence>
<keyword evidence="3" id="KW-0472">Membrane</keyword>
<evidence type="ECO:0000256" key="2">
    <source>
        <dbReference type="SAM" id="MobiDB-lite"/>
    </source>
</evidence>
<keyword evidence="3" id="KW-1133">Transmembrane helix</keyword>
<dbReference type="Pfam" id="PF10145">
    <property type="entry name" value="PhageMin_Tail"/>
    <property type="match status" value="1"/>
</dbReference>
<feature type="coiled-coil region" evidence="1">
    <location>
        <begin position="1365"/>
        <end position="1416"/>
    </location>
</feature>
<reference evidence="5" key="1">
    <citation type="submission" date="2016-08" db="EMBL/GenBank/DDBJ databases">
        <title>Complete Genome Seqeunce of Paenibacillus sp. BIHB 4019 from tea rhizoplane.</title>
        <authorList>
            <person name="Thakur R."/>
            <person name="Swarnkar M.K."/>
            <person name="Gulati A."/>
        </authorList>
    </citation>
    <scope>NUCLEOTIDE SEQUENCE [LARGE SCALE GENOMIC DNA]</scope>
    <source>
        <strain evidence="5">BIHB4019</strain>
    </source>
</reference>
<dbReference type="RefSeq" id="WP_099521319.1">
    <property type="nucleotide sequence ID" value="NZ_CP016808.1"/>
</dbReference>
<feature type="coiled-coil region" evidence="1">
    <location>
        <begin position="38"/>
        <end position="65"/>
    </location>
</feature>
<evidence type="ECO:0000256" key="3">
    <source>
        <dbReference type="SAM" id="Phobius"/>
    </source>
</evidence>
<accession>A0A1B2DRS6</accession>
<feature type="coiled-coil region" evidence="1">
    <location>
        <begin position="96"/>
        <end position="130"/>
    </location>
</feature>
<gene>
    <name evidence="5" type="ORF">BBD42_30860</name>
</gene>
<feature type="transmembrane region" description="Helical" evidence="3">
    <location>
        <begin position="640"/>
        <end position="664"/>
    </location>
</feature>
<feature type="domain" description="Phage tail tape measure protein" evidence="4">
    <location>
        <begin position="254"/>
        <end position="441"/>
    </location>
</feature>
<organism evidence="5">
    <name type="scientific">Paenibacillus sp. BIHB 4019</name>
    <dbReference type="NCBI Taxonomy" id="1870819"/>
    <lineage>
        <taxon>Bacteria</taxon>
        <taxon>Bacillati</taxon>
        <taxon>Bacillota</taxon>
        <taxon>Bacilli</taxon>
        <taxon>Bacillales</taxon>
        <taxon>Paenibacillaceae</taxon>
        <taxon>Paenibacillus</taxon>
    </lineage>
</organism>
<feature type="coiled-coil region" evidence="1">
    <location>
        <begin position="1452"/>
        <end position="1490"/>
    </location>
</feature>
<keyword evidence="3" id="KW-0812">Transmembrane</keyword>
<evidence type="ECO:0000313" key="5">
    <source>
        <dbReference type="EMBL" id="ANY70408.1"/>
    </source>
</evidence>
<feature type="region of interest" description="Disordered" evidence="2">
    <location>
        <begin position="1087"/>
        <end position="1109"/>
    </location>
</feature>
<proteinExistence type="predicted"/>